<accession>A0A1V6SPK5</accession>
<dbReference type="SUPFAM" id="SSF49899">
    <property type="entry name" value="Concanavalin A-like lectins/glucanases"/>
    <property type="match status" value="1"/>
</dbReference>
<feature type="chain" id="PRO_5012890075" description="Beta-xylosidase C-terminal Concanavalin A-like domain-containing protein" evidence="6">
    <location>
        <begin position="23"/>
        <end position="542"/>
    </location>
</feature>
<dbReference type="Pfam" id="PF17851">
    <property type="entry name" value="GH43_C2"/>
    <property type="match status" value="1"/>
</dbReference>
<dbReference type="Proteomes" id="UP000191285">
    <property type="component" value="Unassembled WGS sequence"/>
</dbReference>
<dbReference type="EMBL" id="MLKD01000028">
    <property type="protein sequence ID" value="OQE15493.1"/>
    <property type="molecule type" value="Genomic_DNA"/>
</dbReference>
<dbReference type="AlphaFoldDB" id="A0A1V6SPK5"/>
<comment type="similarity">
    <text evidence="1 5">Belongs to the glycosyl hydrolase 43 family.</text>
</comment>
<dbReference type="STRING" id="303698.A0A1V6SPK5"/>
<dbReference type="InterPro" id="IPR013320">
    <property type="entry name" value="ConA-like_dom_sf"/>
</dbReference>
<gene>
    <name evidence="8" type="ORF">PENSTE_c028G05017</name>
</gene>
<dbReference type="InterPro" id="IPR023296">
    <property type="entry name" value="Glyco_hydro_beta-prop_sf"/>
</dbReference>
<evidence type="ECO:0000256" key="6">
    <source>
        <dbReference type="SAM" id="SignalP"/>
    </source>
</evidence>
<dbReference type="PANTHER" id="PTHR42812:SF15">
    <property type="entry name" value="HYDROLASE, PUTATIVE (AFU_ORTHOLOGUE AFUA_2G00930)-RELATED"/>
    <property type="match status" value="1"/>
</dbReference>
<dbReference type="Pfam" id="PF04616">
    <property type="entry name" value="Glyco_hydro_43"/>
    <property type="match status" value="1"/>
</dbReference>
<name>A0A1V6SPK5_9EURO</name>
<evidence type="ECO:0000256" key="5">
    <source>
        <dbReference type="RuleBase" id="RU361187"/>
    </source>
</evidence>
<evidence type="ECO:0000256" key="2">
    <source>
        <dbReference type="ARBA" id="ARBA00022729"/>
    </source>
</evidence>
<dbReference type="Gene3D" id="2.115.10.20">
    <property type="entry name" value="Glycosyl hydrolase domain, family 43"/>
    <property type="match status" value="1"/>
</dbReference>
<reference evidence="9" key="1">
    <citation type="journal article" date="2017" name="Nat. Microbiol.">
        <title>Global analysis of biosynthetic gene clusters reveals vast potential of secondary metabolite production in Penicillium species.</title>
        <authorList>
            <person name="Nielsen J.C."/>
            <person name="Grijseels S."/>
            <person name="Prigent S."/>
            <person name="Ji B."/>
            <person name="Dainat J."/>
            <person name="Nielsen K.F."/>
            <person name="Frisvad J.C."/>
            <person name="Workman M."/>
            <person name="Nielsen J."/>
        </authorList>
    </citation>
    <scope>NUCLEOTIDE SEQUENCE [LARGE SCALE GENOMIC DNA]</scope>
    <source>
        <strain evidence="9">IBT 24891</strain>
    </source>
</reference>
<proteinExistence type="inferred from homology"/>
<comment type="caution">
    <text evidence="8">The sequence shown here is derived from an EMBL/GenBank/DDBJ whole genome shotgun (WGS) entry which is preliminary data.</text>
</comment>
<dbReference type="CDD" id="cd09001">
    <property type="entry name" value="GH43_FsAxh1-like"/>
    <property type="match status" value="1"/>
</dbReference>
<dbReference type="Gene3D" id="2.60.120.200">
    <property type="match status" value="1"/>
</dbReference>
<keyword evidence="4 5" id="KW-0326">Glycosidase</keyword>
<dbReference type="SUPFAM" id="SSF75005">
    <property type="entry name" value="Arabinanase/levansucrase/invertase"/>
    <property type="match status" value="1"/>
</dbReference>
<dbReference type="GO" id="GO:0004553">
    <property type="term" value="F:hydrolase activity, hydrolyzing O-glycosyl compounds"/>
    <property type="evidence" value="ECO:0007669"/>
    <property type="project" value="InterPro"/>
</dbReference>
<protein>
    <recommendedName>
        <fullName evidence="7">Beta-xylosidase C-terminal Concanavalin A-like domain-containing protein</fullName>
    </recommendedName>
</protein>
<evidence type="ECO:0000313" key="8">
    <source>
        <dbReference type="EMBL" id="OQE15493.1"/>
    </source>
</evidence>
<dbReference type="PANTHER" id="PTHR42812">
    <property type="entry name" value="BETA-XYLOSIDASE"/>
    <property type="match status" value="1"/>
</dbReference>
<feature type="domain" description="Beta-xylosidase C-terminal Concanavalin A-like" evidence="7">
    <location>
        <begin position="342"/>
        <end position="535"/>
    </location>
</feature>
<evidence type="ECO:0000256" key="3">
    <source>
        <dbReference type="ARBA" id="ARBA00022801"/>
    </source>
</evidence>
<dbReference type="GO" id="GO:0005975">
    <property type="term" value="P:carbohydrate metabolic process"/>
    <property type="evidence" value="ECO:0007669"/>
    <property type="project" value="InterPro"/>
</dbReference>
<dbReference type="OrthoDB" id="2139957at2759"/>
<keyword evidence="9" id="KW-1185">Reference proteome</keyword>
<organism evidence="8 9">
    <name type="scientific">Penicillium steckii</name>
    <dbReference type="NCBI Taxonomy" id="303698"/>
    <lineage>
        <taxon>Eukaryota</taxon>
        <taxon>Fungi</taxon>
        <taxon>Dikarya</taxon>
        <taxon>Ascomycota</taxon>
        <taxon>Pezizomycotina</taxon>
        <taxon>Eurotiomycetes</taxon>
        <taxon>Eurotiomycetidae</taxon>
        <taxon>Eurotiales</taxon>
        <taxon>Aspergillaceae</taxon>
        <taxon>Penicillium</taxon>
    </lineage>
</organism>
<keyword evidence="3 5" id="KW-0378">Hydrolase</keyword>
<dbReference type="InterPro" id="IPR006710">
    <property type="entry name" value="Glyco_hydro_43"/>
</dbReference>
<dbReference type="InterPro" id="IPR051795">
    <property type="entry name" value="Glycosyl_Hydrlase_43"/>
</dbReference>
<evidence type="ECO:0000259" key="7">
    <source>
        <dbReference type="Pfam" id="PF17851"/>
    </source>
</evidence>
<evidence type="ECO:0000256" key="4">
    <source>
        <dbReference type="ARBA" id="ARBA00023295"/>
    </source>
</evidence>
<keyword evidence="2 6" id="KW-0732">Signal</keyword>
<sequence>MHRPTLWLTLLAYAELIIVSLGSPVIQHVSEKNSINKRASMTPRSSSTVSQPVLWDDLADIEIIRVNETFYYSASTMAYSPGAPILQSTDLQNWEYIGHSVPTLDFGSSYNMEGGDTAYVKGIWASSFRYRPSNGQWYWIGCIEFSDTYVYTSSSVTGPWTKHAVFKGTCYYDCGLVFDEDDTPQVAYGTTTIQVATLSSDLTSQVSNAEVYVYDEYVEGSRFYYINGFYYILGIAPGTAVEYVIKSSSPTGGYIGGNVLANAPACPVTNGGAPHQGGIVDDPQGNWYYMGFCDAYPGGRIPVLASITFDDDGFPVLNDINSWPSSLEVPLEQNVLSEPTGTDDFSDTSLGPKWEWSHNPDESAFSVNNGLTLRAATVTDDLYQARNTLTHRILGPASVATIEIDVSDMKSGDRAGLNLFRDVSAWIGIIKTGENLQIAVWKNITMNSDWTTKSIGELEVSKEISETTLHLRASANIRPGGDAAGQFSYSTDGSSFTELGTTFTMKTSWEFFMGYRFGIFNFATEALGGSVKVGSFDLALVD</sequence>
<feature type="signal peptide" evidence="6">
    <location>
        <begin position="1"/>
        <end position="22"/>
    </location>
</feature>
<dbReference type="InterPro" id="IPR041542">
    <property type="entry name" value="GH43_C2"/>
</dbReference>
<evidence type="ECO:0000313" key="9">
    <source>
        <dbReference type="Proteomes" id="UP000191285"/>
    </source>
</evidence>
<evidence type="ECO:0000256" key="1">
    <source>
        <dbReference type="ARBA" id="ARBA00009865"/>
    </source>
</evidence>